<proteinExistence type="predicted"/>
<organism evidence="1">
    <name type="scientific">bioreactor metagenome</name>
    <dbReference type="NCBI Taxonomy" id="1076179"/>
    <lineage>
        <taxon>unclassified sequences</taxon>
        <taxon>metagenomes</taxon>
        <taxon>ecological metagenomes</taxon>
    </lineage>
</organism>
<accession>A0A645IK09</accession>
<dbReference type="EMBL" id="VSSQ01115312">
    <property type="protein sequence ID" value="MPN50809.1"/>
    <property type="molecule type" value="Genomic_DNA"/>
</dbReference>
<name>A0A645IK09_9ZZZZ</name>
<dbReference type="AlphaFoldDB" id="A0A645IK09"/>
<evidence type="ECO:0000313" key="1">
    <source>
        <dbReference type="EMBL" id="MPN50809.1"/>
    </source>
</evidence>
<gene>
    <name evidence="1" type="ORF">SDC9_198448</name>
</gene>
<comment type="caution">
    <text evidence="1">The sequence shown here is derived from an EMBL/GenBank/DDBJ whole genome shotgun (WGS) entry which is preliminary data.</text>
</comment>
<sequence>MTGGSFTAGWAKVGRQSSSAAGRHFCAFTTSVGASDSSTRSGRFASSEAIRWVVSAGSARIDTHSVCTGACGGVAIWWLWRISVSSDSPASTRSASPSSESAMSLALCRPGPTSPSFGRRAAIVTVDTLGAIDELTSCGLAHSCSAPCPLDRLSRNGAAGSPQ</sequence>
<reference evidence="1" key="1">
    <citation type="submission" date="2019-08" db="EMBL/GenBank/DDBJ databases">
        <authorList>
            <person name="Kucharzyk K."/>
            <person name="Murdoch R.W."/>
            <person name="Higgins S."/>
            <person name="Loffler F."/>
        </authorList>
    </citation>
    <scope>NUCLEOTIDE SEQUENCE</scope>
</reference>
<protein>
    <submittedName>
        <fullName evidence="1">Uncharacterized protein</fullName>
    </submittedName>
</protein>